<dbReference type="SUPFAM" id="SSF54631">
    <property type="entry name" value="CBS-domain pair"/>
    <property type="match status" value="1"/>
</dbReference>
<protein>
    <recommendedName>
        <fullName evidence="14">Zinc metalloprotease</fullName>
    </recommendedName>
</protein>
<keyword evidence="9 14" id="KW-0862">Zinc</keyword>
<dbReference type="InterPro" id="IPR000644">
    <property type="entry name" value="CBS_dom"/>
</dbReference>
<feature type="transmembrane region" description="Helical" evidence="14">
    <location>
        <begin position="17"/>
        <end position="37"/>
    </location>
</feature>
<evidence type="ECO:0000313" key="19">
    <source>
        <dbReference type="EMBL" id="OFW55444.1"/>
    </source>
</evidence>
<comment type="similarity">
    <text evidence="2 14">Belongs to the peptidase M50B family.</text>
</comment>
<feature type="transmembrane region" description="Helical" evidence="14">
    <location>
        <begin position="139"/>
        <end position="159"/>
    </location>
</feature>
<evidence type="ECO:0000259" key="18">
    <source>
        <dbReference type="PROSITE" id="PS51371"/>
    </source>
</evidence>
<dbReference type="Proteomes" id="UP000177876">
    <property type="component" value="Unassembled WGS sequence"/>
</dbReference>
<evidence type="ECO:0000256" key="8">
    <source>
        <dbReference type="ARBA" id="ARBA00022801"/>
    </source>
</evidence>
<dbReference type="Pfam" id="PF02163">
    <property type="entry name" value="Peptidase_M50"/>
    <property type="match status" value="2"/>
</dbReference>
<evidence type="ECO:0000256" key="6">
    <source>
        <dbReference type="ARBA" id="ARBA00022723"/>
    </source>
</evidence>
<dbReference type="InterPro" id="IPR008915">
    <property type="entry name" value="Peptidase_M50"/>
</dbReference>
<feature type="domain" description="CBS" evidence="18">
    <location>
        <begin position="323"/>
        <end position="381"/>
    </location>
</feature>
<evidence type="ECO:0000256" key="10">
    <source>
        <dbReference type="ARBA" id="ARBA00022989"/>
    </source>
</evidence>
<dbReference type="GO" id="GO:0008237">
    <property type="term" value="F:metallopeptidase activity"/>
    <property type="evidence" value="ECO:0007669"/>
    <property type="project" value="UniProtKB-UniRule"/>
</dbReference>
<feature type="transmembrane region" description="Helical" evidence="14">
    <location>
        <begin position="218"/>
        <end position="237"/>
    </location>
</feature>
<dbReference type="InterPro" id="IPR016483">
    <property type="entry name" value="UCP006404_Pept_M50_CBS"/>
</dbReference>
<evidence type="ECO:0000256" key="3">
    <source>
        <dbReference type="ARBA" id="ARBA00022475"/>
    </source>
</evidence>
<keyword evidence="12 17" id="KW-0129">CBS domain</keyword>
<evidence type="ECO:0000256" key="12">
    <source>
        <dbReference type="ARBA" id="ARBA00023122"/>
    </source>
</evidence>
<keyword evidence="6 14" id="KW-0479">Metal-binding</keyword>
<keyword evidence="5 14" id="KW-0812">Transmembrane</keyword>
<keyword evidence="4 14" id="KW-0645">Protease</keyword>
<dbReference type="EMBL" id="MELK01000053">
    <property type="protein sequence ID" value="OFW55444.1"/>
    <property type="molecule type" value="Genomic_DNA"/>
</dbReference>
<dbReference type="Gene3D" id="3.10.580.10">
    <property type="entry name" value="CBS-domain"/>
    <property type="match status" value="1"/>
</dbReference>
<evidence type="ECO:0000256" key="7">
    <source>
        <dbReference type="ARBA" id="ARBA00022737"/>
    </source>
</evidence>
<keyword evidence="13 14" id="KW-0472">Membrane</keyword>
<dbReference type="InterPro" id="IPR046342">
    <property type="entry name" value="CBS_dom_sf"/>
</dbReference>
<comment type="subcellular location">
    <subcellularLocation>
        <location evidence="1 14">Cell membrane</location>
        <topology evidence="1 14">Multi-pass membrane protein</topology>
    </subcellularLocation>
</comment>
<keyword evidence="10 14" id="KW-1133">Transmembrane helix</keyword>
<evidence type="ECO:0000256" key="2">
    <source>
        <dbReference type="ARBA" id="ARBA00007931"/>
    </source>
</evidence>
<sequence>MIPTGGIRIGKFRGIEIYLHWSWFIIFFLLLWVVMQFFQLNLQSPPVRYIPMAIITTFFFFLSVLLHEMSHSVVANRNGVPIRRITLFVFGGVAQMSKDVTTPSVEFKMAIAGPLTSYALSITFGLAAYVAGIRRAGTISFGFLLLAAVNFGLGTFNLIPGFPLDGGRVLRSFLWRRSGNLEKSTRTASRLGQGLASLLVISGITMILLDFVVPQYDLLLSGFWFILIGLFLFQAAVNSYRQVRIRTSLSHLKVGDLVRPGVPAVEASTTLEEVYRLHLQNNPSSTVPVLQRGKLWGSIKLSDLKPFDPSAWSDTPAAHAAKATAREDAADADQPLFEAFTLMERSGRDFLWVIDDGRLIGVVFREDARRLARESGGGNRP</sequence>
<evidence type="ECO:0000256" key="4">
    <source>
        <dbReference type="ARBA" id="ARBA00022670"/>
    </source>
</evidence>
<dbReference type="GO" id="GO:0005886">
    <property type="term" value="C:plasma membrane"/>
    <property type="evidence" value="ECO:0007669"/>
    <property type="project" value="UniProtKB-SubCell"/>
</dbReference>
<keyword evidence="3 14" id="KW-1003">Cell membrane</keyword>
<accession>A0A1F2WF28</accession>
<feature type="active site" evidence="15">
    <location>
        <position position="68"/>
    </location>
</feature>
<evidence type="ECO:0000256" key="13">
    <source>
        <dbReference type="ARBA" id="ARBA00023136"/>
    </source>
</evidence>
<feature type="binding site" evidence="16">
    <location>
        <position position="67"/>
    </location>
    <ligand>
        <name>Zn(2+)</name>
        <dbReference type="ChEBI" id="CHEBI:29105"/>
        <note>catalytic</note>
    </ligand>
</feature>
<feature type="transmembrane region" description="Helical" evidence="14">
    <location>
        <begin position="191"/>
        <end position="212"/>
    </location>
</feature>
<comment type="cofactor">
    <cofactor evidence="14 16">
        <name>Zn(2+)</name>
        <dbReference type="ChEBI" id="CHEBI:29105"/>
    </cofactor>
    <text evidence="14 16">Binds 1 zinc ion per subunit.</text>
</comment>
<dbReference type="CDD" id="cd06164">
    <property type="entry name" value="S2P-M50_SpoIVFB_CBS"/>
    <property type="match status" value="1"/>
</dbReference>
<reference evidence="19 20" key="1">
    <citation type="journal article" date="2016" name="Nat. Commun.">
        <title>Thousands of microbial genomes shed light on interconnected biogeochemical processes in an aquifer system.</title>
        <authorList>
            <person name="Anantharaman K."/>
            <person name="Brown C.T."/>
            <person name="Hug L.A."/>
            <person name="Sharon I."/>
            <person name="Castelle C.J."/>
            <person name="Probst A.J."/>
            <person name="Thomas B.C."/>
            <person name="Singh A."/>
            <person name="Wilkins M.J."/>
            <person name="Karaoz U."/>
            <person name="Brodie E.L."/>
            <person name="Williams K.H."/>
            <person name="Hubbard S.S."/>
            <person name="Banfield J.F."/>
        </authorList>
    </citation>
    <scope>NUCLEOTIDE SEQUENCE [LARGE SCALE GENOMIC DNA]</scope>
</reference>
<evidence type="ECO:0000256" key="17">
    <source>
        <dbReference type="PROSITE-ProRule" id="PRU00703"/>
    </source>
</evidence>
<proteinExistence type="inferred from homology"/>
<evidence type="ECO:0000256" key="16">
    <source>
        <dbReference type="PIRSR" id="PIRSR006404-2"/>
    </source>
</evidence>
<dbReference type="STRING" id="1797197.A2Y75_08925"/>
<evidence type="ECO:0000313" key="20">
    <source>
        <dbReference type="Proteomes" id="UP000177876"/>
    </source>
</evidence>
<dbReference type="PANTHER" id="PTHR39188">
    <property type="entry name" value="MEMBRANE-ASSOCIATED ZINC METALLOPROTEASE M50B"/>
    <property type="match status" value="1"/>
</dbReference>
<evidence type="ECO:0000256" key="11">
    <source>
        <dbReference type="ARBA" id="ARBA00023049"/>
    </source>
</evidence>
<dbReference type="GO" id="GO:0006508">
    <property type="term" value="P:proteolysis"/>
    <property type="evidence" value="ECO:0007669"/>
    <property type="project" value="UniProtKB-KW"/>
</dbReference>
<feature type="transmembrane region" description="Helical" evidence="14">
    <location>
        <begin position="49"/>
        <end position="67"/>
    </location>
</feature>
<dbReference type="PIRSF" id="PIRSF006404">
    <property type="entry name" value="UCP006404_Pept_M50_CBS"/>
    <property type="match status" value="1"/>
</dbReference>
<dbReference type="GO" id="GO:0046872">
    <property type="term" value="F:metal ion binding"/>
    <property type="evidence" value="ECO:0007669"/>
    <property type="project" value="UniProtKB-UniRule"/>
</dbReference>
<dbReference type="PROSITE" id="PS51371">
    <property type="entry name" value="CBS"/>
    <property type="match status" value="1"/>
</dbReference>
<evidence type="ECO:0000256" key="14">
    <source>
        <dbReference type="PIRNR" id="PIRNR006404"/>
    </source>
</evidence>
<evidence type="ECO:0000256" key="15">
    <source>
        <dbReference type="PIRSR" id="PIRSR006404-1"/>
    </source>
</evidence>
<comment type="caution">
    <text evidence="19">The sequence shown here is derived from an EMBL/GenBank/DDBJ whole genome shotgun (WGS) entry which is preliminary data.</text>
</comment>
<organism evidence="19 20">
    <name type="scientific">Candidatus Solincola sediminis</name>
    <dbReference type="NCBI Taxonomy" id="1797199"/>
    <lineage>
        <taxon>Bacteria</taxon>
        <taxon>Bacillati</taxon>
        <taxon>Actinomycetota</taxon>
        <taxon>Candidatus Geothermincolia</taxon>
        <taxon>Candidatus Geothermincolales</taxon>
        <taxon>Candidatus Geothermincolaceae</taxon>
        <taxon>Candidatus Solincola</taxon>
    </lineage>
</organism>
<feature type="binding site" evidence="16">
    <location>
        <position position="165"/>
    </location>
    <ligand>
        <name>Zn(2+)</name>
        <dbReference type="ChEBI" id="CHEBI:29105"/>
        <note>catalytic</note>
    </ligand>
</feature>
<feature type="transmembrane region" description="Helical" evidence="14">
    <location>
        <begin position="115"/>
        <end position="133"/>
    </location>
</feature>
<evidence type="ECO:0000256" key="9">
    <source>
        <dbReference type="ARBA" id="ARBA00022833"/>
    </source>
</evidence>
<gene>
    <name evidence="19" type="ORF">A2Y75_08925</name>
</gene>
<keyword evidence="8 14" id="KW-0378">Hydrolase</keyword>
<keyword evidence="7" id="KW-0677">Repeat</keyword>
<dbReference type="AlphaFoldDB" id="A0A1F2WF28"/>
<evidence type="ECO:0000256" key="1">
    <source>
        <dbReference type="ARBA" id="ARBA00004651"/>
    </source>
</evidence>
<keyword evidence="11 14" id="KW-0482">Metalloprotease</keyword>
<dbReference type="CDD" id="cd02205">
    <property type="entry name" value="CBS_pair_SF"/>
    <property type="match status" value="1"/>
</dbReference>
<dbReference type="PANTHER" id="PTHR39188:SF3">
    <property type="entry name" value="STAGE IV SPORULATION PROTEIN FB"/>
    <property type="match status" value="1"/>
</dbReference>
<name>A0A1F2WF28_9ACTN</name>
<evidence type="ECO:0000256" key="5">
    <source>
        <dbReference type="ARBA" id="ARBA00022692"/>
    </source>
</evidence>
<feature type="binding site" evidence="16">
    <location>
        <position position="71"/>
    </location>
    <ligand>
        <name>Zn(2+)</name>
        <dbReference type="ChEBI" id="CHEBI:29105"/>
        <note>catalytic</note>
    </ligand>
</feature>
<dbReference type="Pfam" id="PF00571">
    <property type="entry name" value="CBS"/>
    <property type="match status" value="2"/>
</dbReference>